<reference evidence="4" key="2">
    <citation type="submission" date="2007-04" db="EMBL/GenBank/DDBJ databases">
        <title>Complete genome sequence of the nitrogen-fixing bacterium Azorhizobium caulinodans ORS571.</title>
        <authorList>
            <person name="Lee K.B."/>
            <person name="Backer P.D."/>
            <person name="Aono T."/>
            <person name="Liu C.T."/>
            <person name="Suzuki S."/>
            <person name="Suzuki T."/>
            <person name="Kaneko T."/>
            <person name="Yamada M."/>
            <person name="Tabata S."/>
            <person name="Kupfer D.M."/>
            <person name="Najar F.Z."/>
            <person name="Wiley G.B."/>
            <person name="Roe B."/>
            <person name="Binnewies T."/>
            <person name="Ussery D."/>
            <person name="Vereecke D."/>
            <person name="Gevers D."/>
            <person name="Holsters M."/>
            <person name="Oyaizu H."/>
        </authorList>
    </citation>
    <scope>NUCLEOTIDE SEQUENCE [LARGE SCALE GENOMIC DNA]</scope>
    <source>
        <strain evidence="4">ATCC 43989 / DSM 5975 / JCM 20966 / LMG 6465 / NBRC 14845 / NCIMB 13405 / ORS 571</strain>
    </source>
</reference>
<dbReference type="Proteomes" id="UP000000270">
    <property type="component" value="Chromosome"/>
</dbReference>
<dbReference type="PANTHER" id="PTHR44366">
    <property type="entry name" value="UDP-N-ACETYLGLUCOSAMINE--PEPTIDE N-ACETYLGLUCOSAMINYLTRANSFERASE 110 KDA SUBUNIT"/>
    <property type="match status" value="1"/>
</dbReference>
<evidence type="ECO:0000313" key="3">
    <source>
        <dbReference type="EMBL" id="BAF86053.1"/>
    </source>
</evidence>
<name>A8IG84_AZOC5</name>
<dbReference type="AlphaFoldDB" id="A8IG84"/>
<feature type="region of interest" description="Disordered" evidence="2">
    <location>
        <begin position="250"/>
        <end position="271"/>
    </location>
</feature>
<dbReference type="InterPro" id="IPR011990">
    <property type="entry name" value="TPR-like_helical_dom_sf"/>
</dbReference>
<evidence type="ECO:0008006" key="5">
    <source>
        <dbReference type="Google" id="ProtNLM"/>
    </source>
</evidence>
<keyword evidence="4" id="KW-1185">Reference proteome</keyword>
<evidence type="ECO:0000256" key="1">
    <source>
        <dbReference type="PROSITE-ProRule" id="PRU00339"/>
    </source>
</evidence>
<organism evidence="3 4">
    <name type="scientific">Azorhizobium caulinodans (strain ATCC 43989 / DSM 5975 / JCM 20966 / LMG 6465 / NBRC 14845 / NCIMB 13405 / ORS 571)</name>
    <dbReference type="NCBI Taxonomy" id="438753"/>
    <lineage>
        <taxon>Bacteria</taxon>
        <taxon>Pseudomonadati</taxon>
        <taxon>Pseudomonadota</taxon>
        <taxon>Alphaproteobacteria</taxon>
        <taxon>Hyphomicrobiales</taxon>
        <taxon>Xanthobacteraceae</taxon>
        <taxon>Azorhizobium</taxon>
    </lineage>
</organism>
<dbReference type="Pfam" id="PF13432">
    <property type="entry name" value="TPR_16"/>
    <property type="match status" value="2"/>
</dbReference>
<dbReference type="SMART" id="SM00028">
    <property type="entry name" value="TPR"/>
    <property type="match status" value="6"/>
</dbReference>
<dbReference type="Gene3D" id="1.25.40.10">
    <property type="entry name" value="Tetratricopeptide repeat domain"/>
    <property type="match status" value="3"/>
</dbReference>
<dbReference type="eggNOG" id="COG0457">
    <property type="taxonomic scope" value="Bacteria"/>
</dbReference>
<evidence type="ECO:0000256" key="2">
    <source>
        <dbReference type="SAM" id="MobiDB-lite"/>
    </source>
</evidence>
<dbReference type="Pfam" id="PF13428">
    <property type="entry name" value="TPR_14"/>
    <property type="match status" value="1"/>
</dbReference>
<reference evidence="3 4" key="4">
    <citation type="journal article" date="2009" name="Appl. Environ. Microbiol.">
        <title>Comparative genome-wide transcriptional profiling of Azorhizobium caulinodans ORS571 grown under free-living and symbiotic conditions.</title>
        <authorList>
            <person name="Tsukada S."/>
            <person name="Aono T."/>
            <person name="Akiba N."/>
            <person name="Lee KB."/>
            <person name="Liu CT."/>
            <person name="Toyazaki H."/>
            <person name="Oyaizu H."/>
        </authorList>
    </citation>
    <scope>NUCLEOTIDE SEQUENCE [LARGE SCALE GENOMIC DNA]</scope>
    <source>
        <strain evidence="4">ATCC 43989 / DSM 5975 / JCM 20966 / LMG 6465 / NBRC 14845 / NCIMB 13405 / ORS 571</strain>
    </source>
</reference>
<dbReference type="GO" id="GO:0097363">
    <property type="term" value="F:protein O-acetylglucosaminyltransferase activity"/>
    <property type="evidence" value="ECO:0007669"/>
    <property type="project" value="TreeGrafter"/>
</dbReference>
<dbReference type="PANTHER" id="PTHR44366:SF1">
    <property type="entry name" value="UDP-N-ACETYLGLUCOSAMINE--PEPTIDE N-ACETYLGLUCOSAMINYLTRANSFERASE 110 KDA SUBUNIT"/>
    <property type="match status" value="1"/>
</dbReference>
<evidence type="ECO:0000313" key="4">
    <source>
        <dbReference type="Proteomes" id="UP000000270"/>
    </source>
</evidence>
<protein>
    <recommendedName>
        <fullName evidence="5">Tetratricopeptide repeat protein</fullName>
    </recommendedName>
</protein>
<feature type="repeat" description="TPR" evidence="1">
    <location>
        <begin position="90"/>
        <end position="123"/>
    </location>
</feature>
<feature type="repeat" description="TPR" evidence="1">
    <location>
        <begin position="175"/>
        <end position="208"/>
    </location>
</feature>
<reference evidence="3 4" key="1">
    <citation type="journal article" date="2007" name="Appl. Environ. Microbiol.">
        <title>Rhizobial factors required for stem nodule maturation and maintenance in Sesbania rostrata-Azorhizobium caulinodans ORS571 symbiosis.</title>
        <authorList>
            <person name="Suzuki S."/>
            <person name="Aono T."/>
            <person name="Lee KB."/>
            <person name="Suzuki T."/>
            <person name="Liu CT."/>
            <person name="Miwa H."/>
            <person name="Wakao S."/>
            <person name="Iki T."/>
            <person name="Oyaizu H."/>
        </authorList>
    </citation>
    <scope>NUCLEOTIDE SEQUENCE [LARGE SCALE GENOMIC DNA]</scope>
    <source>
        <strain evidence="4">ATCC 43989 / DSM 5975 / JCM 20966 / LMG 6465 / NBRC 14845 / NCIMB 13405 / ORS 571</strain>
    </source>
</reference>
<accession>A8IG84</accession>
<sequence>MVPSDIMIGNIISHLSPKRVFAVRHLRAADAARDAQNWALAVAGYRAYLDLMPQDWGIRVQLGHALKESGDLRAAEAAYSAAATGNPSDADVLIHLGHLLKRLNRPAEARTFFERSVALLEENANLPGGDRLLQAAKEGLASQALATADAARDAKKWRDAAEHYRTYLDAFPGNQAIWIQLGNVAKEAGDFSTADDAYSKAIALDATNYEPHLQQGHLLKRLGRPDQARRAYVRANELGAGWLAQTELARPGEHPSEGAPTQPPAPADAATAELRNAADAELRSRNWIKAFETYQRYTSANPSDKEAWLNLAKTLTHIGRYRLAEDARMRAERLA</sequence>
<reference evidence="3 4" key="5">
    <citation type="journal article" date="2010" name="Appl. Environ. Microbiol.">
        <title>phrR-like gene praR of Azorhizobium caulinodans ORS571 is essential for symbiosis with Sesbania rostrata and is involved in expression of reb genes.</title>
        <authorList>
            <person name="Akiba N."/>
            <person name="Aono T."/>
            <person name="Toyazaki H."/>
            <person name="Sato S."/>
            <person name="Oyaizu H."/>
        </authorList>
    </citation>
    <scope>NUCLEOTIDE SEQUENCE [LARGE SCALE GENOMIC DNA]</scope>
    <source>
        <strain evidence="4">ATCC 43989 / DSM 5975 / JCM 20966 / LMG 6465 / NBRC 14845 / NCIMB 13405 / ORS 571</strain>
    </source>
</reference>
<reference evidence="3 4" key="6">
    <citation type="journal article" date="2011" name="Appl. Environ. Microbiol.">
        <title>Involvement of the azorhizobial chromosome partition gene (parA) in the onset of bacteroid differentiation during Sesbania rostrata stem nodule development.</title>
        <authorList>
            <person name="Liu CT."/>
            <person name="Lee KB."/>
            <person name="Wang YS."/>
            <person name="Peng MH."/>
            <person name="Lee KT."/>
            <person name="Suzuki S."/>
            <person name="Suzuki T."/>
            <person name="Oyaizu H."/>
        </authorList>
    </citation>
    <scope>NUCLEOTIDE SEQUENCE [LARGE SCALE GENOMIC DNA]</scope>
    <source>
        <strain evidence="4">ATCC 43989 / DSM 5975 / JCM 20966 / LMG 6465 / NBRC 14845 / NCIMB 13405 / ORS 571</strain>
    </source>
</reference>
<reference evidence="3 4" key="3">
    <citation type="journal article" date="2008" name="BMC Genomics">
        <title>The genome of the versatile nitrogen fixer Azorhizobium caulinodans ORS571.</title>
        <authorList>
            <person name="Lee KB."/>
            <person name="Backer P.D."/>
            <person name="Aono T."/>
            <person name="Liu CT."/>
            <person name="Suzuki S."/>
            <person name="Suzuki T."/>
            <person name="Kaneko T."/>
            <person name="Yamada M."/>
            <person name="Tabata S."/>
            <person name="Kupfer D.M."/>
            <person name="Najar F.Z."/>
            <person name="Wiley G.B."/>
            <person name="Roe B."/>
            <person name="Binnewies T.T."/>
            <person name="Ussery D.W."/>
            <person name="D'Haeze W."/>
            <person name="Herder J.D."/>
            <person name="Gevers D."/>
            <person name="Vereecke D."/>
            <person name="Holsters M."/>
            <person name="Oyaizu H."/>
        </authorList>
    </citation>
    <scope>NUCLEOTIDE SEQUENCE [LARGE SCALE GENOMIC DNA]</scope>
    <source>
        <strain evidence="4">ATCC 43989 / DSM 5975 / JCM 20966 / LMG 6465 / NBRC 14845 / NCIMB 13405 / ORS 571</strain>
    </source>
</reference>
<dbReference type="EMBL" id="AP009384">
    <property type="protein sequence ID" value="BAF86053.1"/>
    <property type="molecule type" value="Genomic_DNA"/>
</dbReference>
<dbReference type="InterPro" id="IPR037919">
    <property type="entry name" value="OGT"/>
</dbReference>
<dbReference type="STRING" id="438753.AZC_0055"/>
<dbReference type="GO" id="GO:0006493">
    <property type="term" value="P:protein O-linked glycosylation"/>
    <property type="evidence" value="ECO:0007669"/>
    <property type="project" value="InterPro"/>
</dbReference>
<dbReference type="SUPFAM" id="SSF48452">
    <property type="entry name" value="TPR-like"/>
    <property type="match status" value="2"/>
</dbReference>
<gene>
    <name evidence="3" type="ordered locus">AZC_0055</name>
</gene>
<proteinExistence type="predicted"/>
<dbReference type="PROSITE" id="PS50005">
    <property type="entry name" value="TPR"/>
    <property type="match status" value="2"/>
</dbReference>
<keyword evidence="1" id="KW-0802">TPR repeat</keyword>
<dbReference type="HOGENOM" id="CLU_828076_0_0_5"/>
<dbReference type="InterPro" id="IPR019734">
    <property type="entry name" value="TPR_rpt"/>
</dbReference>
<dbReference type="KEGG" id="azc:AZC_0055"/>